<name>A0A381NCB2_9ZZZZ</name>
<gene>
    <name evidence="13" type="ORF">METZ01_LOCUS5039</name>
</gene>
<keyword evidence="5" id="KW-0949">S-adenosyl-L-methionine</keyword>
<evidence type="ECO:0000256" key="6">
    <source>
        <dbReference type="ARBA" id="ARBA00022723"/>
    </source>
</evidence>
<dbReference type="PIRSF" id="PIRSF004911">
    <property type="entry name" value="DUF160"/>
    <property type="match status" value="1"/>
</dbReference>
<keyword evidence="8" id="KW-0408">Iron</keyword>
<keyword evidence="7" id="KW-0663">Pyridoxal phosphate</keyword>
<evidence type="ECO:0000256" key="8">
    <source>
        <dbReference type="ARBA" id="ARBA00023004"/>
    </source>
</evidence>
<comment type="catalytic activity">
    <reaction evidence="1">
        <text>L-lysine = D-beta-lysine</text>
        <dbReference type="Rhea" id="RHEA:44148"/>
        <dbReference type="ChEBI" id="CHEBI:32551"/>
        <dbReference type="ChEBI" id="CHEBI:84138"/>
    </reaction>
</comment>
<dbReference type="NCBIfam" id="TIGR03821">
    <property type="entry name" value="EFP_modif_epmB"/>
    <property type="match status" value="1"/>
</dbReference>
<dbReference type="PANTHER" id="PTHR30538:SF1">
    <property type="entry name" value="L-LYSINE 2,3-AMINOMUTASE"/>
    <property type="match status" value="1"/>
</dbReference>
<dbReference type="SFLD" id="SFLDF00314">
    <property type="entry name" value="L-lysine_2_3-aminomutase_(yjeK"/>
    <property type="match status" value="1"/>
</dbReference>
<feature type="domain" description="Radical SAM core" evidence="12">
    <location>
        <begin position="103"/>
        <end position="308"/>
    </location>
</feature>
<keyword evidence="9" id="KW-0411">Iron-sulfur</keyword>
<dbReference type="GO" id="GO:0016853">
    <property type="term" value="F:isomerase activity"/>
    <property type="evidence" value="ECO:0007669"/>
    <property type="project" value="UniProtKB-KW"/>
</dbReference>
<dbReference type="NCBIfam" id="TIGR00238">
    <property type="entry name" value="KamA family radical SAM protein"/>
    <property type="match status" value="1"/>
</dbReference>
<keyword evidence="4" id="KW-0004">4Fe-4S</keyword>
<dbReference type="GO" id="GO:0051539">
    <property type="term" value="F:4 iron, 4 sulfur cluster binding"/>
    <property type="evidence" value="ECO:0007669"/>
    <property type="project" value="UniProtKB-KW"/>
</dbReference>
<comment type="cofactor">
    <cofactor evidence="2">
        <name>pyridoxal 5'-phosphate</name>
        <dbReference type="ChEBI" id="CHEBI:597326"/>
    </cofactor>
</comment>
<dbReference type="InterPro" id="IPR013785">
    <property type="entry name" value="Aldolase_TIM"/>
</dbReference>
<evidence type="ECO:0000256" key="5">
    <source>
        <dbReference type="ARBA" id="ARBA00022691"/>
    </source>
</evidence>
<keyword evidence="10" id="KW-0413">Isomerase</keyword>
<evidence type="ECO:0000313" key="13">
    <source>
        <dbReference type="EMBL" id="SUZ52185.1"/>
    </source>
</evidence>
<evidence type="ECO:0000256" key="9">
    <source>
        <dbReference type="ARBA" id="ARBA00023014"/>
    </source>
</evidence>
<dbReference type="InterPro" id="IPR007197">
    <property type="entry name" value="rSAM"/>
</dbReference>
<reference evidence="13" key="1">
    <citation type="submission" date="2018-05" db="EMBL/GenBank/DDBJ databases">
        <authorList>
            <person name="Lanie J.A."/>
            <person name="Ng W.-L."/>
            <person name="Kazmierczak K.M."/>
            <person name="Andrzejewski T.M."/>
            <person name="Davidsen T.M."/>
            <person name="Wayne K.J."/>
            <person name="Tettelin H."/>
            <person name="Glass J.I."/>
            <person name="Rusch D."/>
            <person name="Podicherti R."/>
            <person name="Tsui H.-C.T."/>
            <person name="Winkler M.E."/>
        </authorList>
    </citation>
    <scope>NUCLEOTIDE SEQUENCE</scope>
</reference>
<evidence type="ECO:0000256" key="3">
    <source>
        <dbReference type="ARBA" id="ARBA00022363"/>
    </source>
</evidence>
<evidence type="ECO:0000256" key="4">
    <source>
        <dbReference type="ARBA" id="ARBA00022485"/>
    </source>
</evidence>
<dbReference type="CDD" id="cd01335">
    <property type="entry name" value="Radical_SAM"/>
    <property type="match status" value="1"/>
</dbReference>
<dbReference type="InterPro" id="IPR022462">
    <property type="entry name" value="EpmB"/>
</dbReference>
<evidence type="ECO:0000256" key="11">
    <source>
        <dbReference type="ARBA" id="ARBA00030756"/>
    </source>
</evidence>
<dbReference type="Pfam" id="PF13353">
    <property type="entry name" value="Fer4_12"/>
    <property type="match status" value="1"/>
</dbReference>
<dbReference type="InterPro" id="IPR058240">
    <property type="entry name" value="rSAM_sf"/>
</dbReference>
<evidence type="ECO:0000259" key="12">
    <source>
        <dbReference type="PROSITE" id="PS51918"/>
    </source>
</evidence>
<evidence type="ECO:0000256" key="7">
    <source>
        <dbReference type="ARBA" id="ARBA00022898"/>
    </source>
</evidence>
<dbReference type="PROSITE" id="PS51918">
    <property type="entry name" value="RADICAL_SAM"/>
    <property type="match status" value="1"/>
</dbReference>
<keyword evidence="6" id="KW-0479">Metal-binding</keyword>
<evidence type="ECO:0000256" key="2">
    <source>
        <dbReference type="ARBA" id="ARBA00001933"/>
    </source>
</evidence>
<organism evidence="13">
    <name type="scientific">marine metagenome</name>
    <dbReference type="NCBI Taxonomy" id="408172"/>
    <lineage>
        <taxon>unclassified sequences</taxon>
        <taxon>metagenomes</taxon>
        <taxon>ecological metagenomes</taxon>
    </lineage>
</organism>
<dbReference type="PANTHER" id="PTHR30538">
    <property type="entry name" value="LYSINE 2,3-AMINOMUTASE-RELATED"/>
    <property type="match status" value="1"/>
</dbReference>
<sequence>MIPSIPLPWQPKTWQTQLSGAVTHVKDLADMLELSLDGGDWDPNPAFPMRVPLPYISRMRRGDRSDPLLRQVVPELAEKVSVLGFEPDPLQEASATLAPGLMQKYRGRVLVIAAENCAVNCRYCFRRNFPYAHHRHDSTFPMLNHVRDDPSIREVILSGGDPLIMPDERLSILVANIEDIPHVNRLRIHTRLPVVIPQRISDPLIKILANTRLTTVVVAHFNHANEIDENVSVAFAALRQAGITLLNQSVLLAGVNDNDVTLCDLSEALFEIGILPYYLHLPDRVTGTSHFHVGIDTAVRLHRAIQSKLPGYLVPKLVQETPGRPAKELITSDSLPPASTRIDTLV</sequence>
<dbReference type="Gene3D" id="3.20.20.70">
    <property type="entry name" value="Aldolase class I"/>
    <property type="match status" value="1"/>
</dbReference>
<proteinExistence type="predicted"/>
<dbReference type="SFLD" id="SFLDS00029">
    <property type="entry name" value="Radical_SAM"/>
    <property type="match status" value="1"/>
</dbReference>
<dbReference type="SUPFAM" id="SSF102114">
    <property type="entry name" value="Radical SAM enzymes"/>
    <property type="match status" value="1"/>
</dbReference>
<evidence type="ECO:0000256" key="10">
    <source>
        <dbReference type="ARBA" id="ARBA00023235"/>
    </source>
</evidence>
<protein>
    <recommendedName>
        <fullName evidence="3">L-lysine 2,3-aminomutase</fullName>
    </recommendedName>
    <alternativeName>
        <fullName evidence="11">EF-P post-translational modification enzyme B</fullName>
    </alternativeName>
</protein>
<dbReference type="GO" id="GO:0046872">
    <property type="term" value="F:metal ion binding"/>
    <property type="evidence" value="ECO:0007669"/>
    <property type="project" value="UniProtKB-KW"/>
</dbReference>
<dbReference type="InterPro" id="IPR003739">
    <property type="entry name" value="Lys_aminomutase/Glu_NH3_mut"/>
</dbReference>
<dbReference type="SFLD" id="SFLDG01070">
    <property type="entry name" value="PLP-dependent"/>
    <property type="match status" value="1"/>
</dbReference>
<accession>A0A381NCB2</accession>
<evidence type="ECO:0000256" key="1">
    <source>
        <dbReference type="ARBA" id="ARBA00001352"/>
    </source>
</evidence>
<dbReference type="AlphaFoldDB" id="A0A381NCB2"/>
<dbReference type="EMBL" id="UINC01000260">
    <property type="protein sequence ID" value="SUZ52185.1"/>
    <property type="molecule type" value="Genomic_DNA"/>
</dbReference>